<keyword evidence="4 7" id="KW-0812">Transmembrane</keyword>
<dbReference type="AlphaFoldDB" id="H3GTL8"/>
<sequence>MEGTQTLSARALLGLPWALKSIFALFVHCSPLPRAFHIRSAMVLGWAVALAALIAIFLRDQSTPYFQDRKLVAQQMSSINLDAPSHGAYYVVLLCVASVGYTLADVAANGLSHHVVTHRFGVSESSQAEDGVFQPVMTKYRVFAMLSYFLLLRVGMDGWDNGGDFDFSLEYTQVMLLAGLMALPPVLLLSFSVSETPRERRSLRQSLRETWSLVHNCGLSNVLLCRFMGGVCAGVSATAVNPVAFYYSGLQPLNDTVVPFVAIFVVLSALNWVDKKGWDVDYRTVIIVGTIITLVLDGGATLFTIWGLVRSQWLWIGLPVMEAIPSVLDYTISTAVLREVADPNAHTTTSSLVTSVSFLAGPLGLAVSKCINAQFDVTNEDVMTDTTPV</sequence>
<keyword evidence="3" id="KW-0813">Transport</keyword>
<dbReference type="GO" id="GO:0098838">
    <property type="term" value="P:folate transmembrane transport"/>
    <property type="evidence" value="ECO:0000318"/>
    <property type="project" value="GO_Central"/>
</dbReference>
<reference evidence="9" key="1">
    <citation type="journal article" date="2006" name="Science">
        <title>Phytophthora genome sequences uncover evolutionary origins and mechanisms of pathogenesis.</title>
        <authorList>
            <person name="Tyler B.M."/>
            <person name="Tripathy S."/>
            <person name="Zhang X."/>
            <person name="Dehal P."/>
            <person name="Jiang R.H."/>
            <person name="Aerts A."/>
            <person name="Arredondo F.D."/>
            <person name="Baxter L."/>
            <person name="Bensasson D."/>
            <person name="Beynon J.L."/>
            <person name="Chapman J."/>
            <person name="Damasceno C.M."/>
            <person name="Dorrance A.E."/>
            <person name="Dou D."/>
            <person name="Dickerman A.W."/>
            <person name="Dubchak I.L."/>
            <person name="Garbelotto M."/>
            <person name="Gijzen M."/>
            <person name="Gordon S.G."/>
            <person name="Govers F."/>
            <person name="Grunwald N.J."/>
            <person name="Huang W."/>
            <person name="Ivors K.L."/>
            <person name="Jones R.W."/>
            <person name="Kamoun S."/>
            <person name="Krampis K."/>
            <person name="Lamour K.H."/>
            <person name="Lee M.K."/>
            <person name="McDonald W.H."/>
            <person name="Medina M."/>
            <person name="Meijer H.J."/>
            <person name="Nordberg E.K."/>
            <person name="Maclean D.J."/>
            <person name="Ospina-Giraldo M.D."/>
            <person name="Morris P.F."/>
            <person name="Phuntumart V."/>
            <person name="Putnam N.H."/>
            <person name="Rash S."/>
            <person name="Rose J.K."/>
            <person name="Sakihama Y."/>
            <person name="Salamov A.A."/>
            <person name="Savidor A."/>
            <person name="Scheuring C.F."/>
            <person name="Smith B.M."/>
            <person name="Sobral B.W."/>
            <person name="Terry A."/>
            <person name="Torto-Alalibo T.A."/>
            <person name="Win J."/>
            <person name="Xu Z."/>
            <person name="Zhang H."/>
            <person name="Grigoriev I.V."/>
            <person name="Rokhsar D.S."/>
            <person name="Boore J.L."/>
        </authorList>
    </citation>
    <scope>NUCLEOTIDE SEQUENCE [LARGE SCALE GENOMIC DNA]</scope>
    <source>
        <strain evidence="9">Pr102</strain>
    </source>
</reference>
<dbReference type="EMBL" id="DS566047">
    <property type="status" value="NOT_ANNOTATED_CDS"/>
    <property type="molecule type" value="Genomic_DNA"/>
</dbReference>
<evidence type="ECO:0000313" key="9">
    <source>
        <dbReference type="Proteomes" id="UP000005238"/>
    </source>
</evidence>
<dbReference type="InterPro" id="IPR036259">
    <property type="entry name" value="MFS_trans_sf"/>
</dbReference>
<dbReference type="GO" id="GO:0008517">
    <property type="term" value="F:folic acid transmembrane transporter activity"/>
    <property type="evidence" value="ECO:0000318"/>
    <property type="project" value="GO_Central"/>
</dbReference>
<evidence type="ECO:0000256" key="7">
    <source>
        <dbReference type="SAM" id="Phobius"/>
    </source>
</evidence>
<evidence type="ECO:0008006" key="10">
    <source>
        <dbReference type="Google" id="ProtNLM"/>
    </source>
</evidence>
<comment type="similarity">
    <text evidence="2">Belongs to the major facilitator superfamily. Folate-biopterin transporter (TC 2.A.71) family.</text>
</comment>
<reference evidence="8" key="2">
    <citation type="submission" date="2015-06" db="UniProtKB">
        <authorList>
            <consortium name="EnsemblProtists"/>
        </authorList>
    </citation>
    <scope>IDENTIFICATION</scope>
    <source>
        <strain evidence="8">Pr102</strain>
    </source>
</reference>
<dbReference type="PANTHER" id="PTHR31585">
    <property type="entry name" value="FOLATE-BIOPTERIN TRANSPORTER 1, CHLOROPLASTIC"/>
    <property type="match status" value="1"/>
</dbReference>
<dbReference type="eggNOG" id="ENOG502RX9G">
    <property type="taxonomic scope" value="Eukaryota"/>
</dbReference>
<evidence type="ECO:0000256" key="5">
    <source>
        <dbReference type="ARBA" id="ARBA00022989"/>
    </source>
</evidence>
<evidence type="ECO:0000256" key="1">
    <source>
        <dbReference type="ARBA" id="ARBA00004141"/>
    </source>
</evidence>
<dbReference type="GO" id="GO:0016020">
    <property type="term" value="C:membrane"/>
    <property type="evidence" value="ECO:0007669"/>
    <property type="project" value="UniProtKB-SubCell"/>
</dbReference>
<evidence type="ECO:0000256" key="6">
    <source>
        <dbReference type="ARBA" id="ARBA00023136"/>
    </source>
</evidence>
<feature type="transmembrane region" description="Helical" evidence="7">
    <location>
        <begin position="12"/>
        <end position="29"/>
    </location>
</feature>
<feature type="transmembrane region" description="Helical" evidence="7">
    <location>
        <begin position="213"/>
        <end position="236"/>
    </location>
</feature>
<keyword evidence="6 7" id="KW-0472">Membrane</keyword>
<evidence type="ECO:0000256" key="2">
    <source>
        <dbReference type="ARBA" id="ARBA00007015"/>
    </source>
</evidence>
<dbReference type="SUPFAM" id="SSF103473">
    <property type="entry name" value="MFS general substrate transporter"/>
    <property type="match status" value="1"/>
</dbReference>
<feature type="transmembrane region" description="Helical" evidence="7">
    <location>
        <begin position="256"/>
        <end position="273"/>
    </location>
</feature>
<keyword evidence="5 7" id="KW-1133">Transmembrane helix</keyword>
<comment type="subcellular location">
    <subcellularLocation>
        <location evidence="1">Membrane</location>
        <topology evidence="1">Multi-pass membrane protein</topology>
    </subcellularLocation>
</comment>
<evidence type="ECO:0000256" key="3">
    <source>
        <dbReference type="ARBA" id="ARBA00022448"/>
    </source>
</evidence>
<dbReference type="PANTHER" id="PTHR31585:SF5">
    <property type="entry name" value="RNA-BINDING S4 DOMAIN-CONTAINING PROTEIN"/>
    <property type="match status" value="1"/>
</dbReference>
<feature type="transmembrane region" description="Helical" evidence="7">
    <location>
        <begin position="171"/>
        <end position="193"/>
    </location>
</feature>
<evidence type="ECO:0000313" key="8">
    <source>
        <dbReference type="EnsemblProtists" id="Phyra80498"/>
    </source>
</evidence>
<dbReference type="OMA" id="FHIRSAM"/>
<protein>
    <recommendedName>
        <fullName evidence="10">Major facilitator superfamily associated domain-containing protein</fullName>
    </recommendedName>
</protein>
<dbReference type="VEuPathDB" id="FungiDB:KRP23_14770"/>
<dbReference type="InterPro" id="IPR039309">
    <property type="entry name" value="BT1"/>
</dbReference>
<keyword evidence="9" id="KW-1185">Reference proteome</keyword>
<organism evidence="8 9">
    <name type="scientific">Phytophthora ramorum</name>
    <name type="common">Sudden oak death agent</name>
    <dbReference type="NCBI Taxonomy" id="164328"/>
    <lineage>
        <taxon>Eukaryota</taxon>
        <taxon>Sar</taxon>
        <taxon>Stramenopiles</taxon>
        <taxon>Oomycota</taxon>
        <taxon>Peronosporomycetes</taxon>
        <taxon>Peronosporales</taxon>
        <taxon>Peronosporaceae</taxon>
        <taxon>Phytophthora</taxon>
    </lineage>
</organism>
<accession>H3GTL8</accession>
<name>H3GTL8_PHYRM</name>
<feature type="transmembrane region" description="Helical" evidence="7">
    <location>
        <begin position="41"/>
        <end position="58"/>
    </location>
</feature>
<feature type="transmembrane region" description="Helical" evidence="7">
    <location>
        <begin position="285"/>
        <end position="309"/>
    </location>
</feature>
<dbReference type="InParanoid" id="H3GTL8"/>
<dbReference type="VEuPathDB" id="FungiDB:KRP23_14771"/>
<dbReference type="Proteomes" id="UP000005238">
    <property type="component" value="Unassembled WGS sequence"/>
</dbReference>
<dbReference type="Gene3D" id="1.20.1250.20">
    <property type="entry name" value="MFS general substrate transporter like domains"/>
    <property type="match status" value="1"/>
</dbReference>
<feature type="transmembrane region" description="Helical" evidence="7">
    <location>
        <begin position="142"/>
        <end position="159"/>
    </location>
</feature>
<proteinExistence type="inferred from homology"/>
<dbReference type="EnsemblProtists" id="Phyra80498">
    <property type="protein sequence ID" value="Phyra80498"/>
    <property type="gene ID" value="Phyra80498"/>
</dbReference>
<evidence type="ECO:0000256" key="4">
    <source>
        <dbReference type="ARBA" id="ARBA00022692"/>
    </source>
</evidence>
<dbReference type="HOGENOM" id="CLU_018801_5_0_1"/>